<organism evidence="1">
    <name type="scientific">Cryptosporidium canis</name>
    <dbReference type="NCBI Taxonomy" id="195482"/>
    <lineage>
        <taxon>Eukaryota</taxon>
        <taxon>Sar</taxon>
        <taxon>Alveolata</taxon>
        <taxon>Apicomplexa</taxon>
        <taxon>Conoidasida</taxon>
        <taxon>Coccidia</taxon>
        <taxon>Eucoccidiorida</taxon>
        <taxon>Eimeriorina</taxon>
        <taxon>Cryptosporidiidae</taxon>
        <taxon>Cryptosporidium</taxon>
    </lineage>
</organism>
<accession>A0A9D5DEW6</accession>
<comment type="caution">
    <text evidence="1">The sequence shown here is derived from an EMBL/GenBank/DDBJ whole genome shotgun (WGS) entry which is preliminary data.</text>
</comment>
<gene>
    <name evidence="1" type="ORF">OJ253_2761</name>
</gene>
<name>A0A9D5DEW6_9CRYT</name>
<dbReference type="Proteomes" id="UP001067231">
    <property type="component" value="Unassembled WGS sequence"/>
</dbReference>
<sequence length="149" mass="16431">MFRVRWPACCSEVVVQVNVDELDGGSVERKVDGGMALNHAIAVEREGPTGVWEMLEGDKAVAYISVQAKGRAPHVVVLDIPVLADADHADPLDQRLNGMQDKTEDPRLDELLVLCLRGKVRQVGAFRVDCQYEDDLEQDVHGRLDVAAQ</sequence>
<reference evidence="1" key="1">
    <citation type="submission" date="2022-10" db="EMBL/GenBank/DDBJ databases">
        <title>Adaptive evolution leads to modifications in subtelomeric GC content in a zoonotic Cryptosporidium species.</title>
        <authorList>
            <person name="Li J."/>
            <person name="Feng Y."/>
            <person name="Xiao L."/>
        </authorList>
    </citation>
    <scope>NUCLEOTIDE SEQUENCE</scope>
    <source>
        <strain evidence="1">33844</strain>
    </source>
</reference>
<dbReference type="EMBL" id="JAPCXC010000078">
    <property type="protein sequence ID" value="KAJ1606408.1"/>
    <property type="molecule type" value="Genomic_DNA"/>
</dbReference>
<protein>
    <submittedName>
        <fullName evidence="1">Uncharacterized protein</fullName>
    </submittedName>
</protein>
<proteinExistence type="predicted"/>
<evidence type="ECO:0000313" key="1">
    <source>
        <dbReference type="EMBL" id="KAJ1606408.1"/>
    </source>
</evidence>
<dbReference type="AlphaFoldDB" id="A0A9D5DEW6"/>